<dbReference type="PANTHER" id="PTHR34216">
    <property type="match status" value="1"/>
</dbReference>
<dbReference type="Proteomes" id="UP000516230">
    <property type="component" value="Plasmid unnamed2"/>
</dbReference>
<dbReference type="InterPro" id="IPR011330">
    <property type="entry name" value="Glyco_hydro/deAcase_b/a-brl"/>
</dbReference>
<evidence type="ECO:0000313" key="4">
    <source>
        <dbReference type="EMBL" id="QNP67875.1"/>
    </source>
</evidence>
<evidence type="ECO:0000313" key="5">
    <source>
        <dbReference type="Proteomes" id="UP000516230"/>
    </source>
</evidence>
<organism evidence="4 5">
    <name type="scientific">Streptomyces genisteinicus</name>
    <dbReference type="NCBI Taxonomy" id="2768068"/>
    <lineage>
        <taxon>Bacteria</taxon>
        <taxon>Bacillati</taxon>
        <taxon>Actinomycetota</taxon>
        <taxon>Actinomycetes</taxon>
        <taxon>Kitasatosporales</taxon>
        <taxon>Streptomycetaceae</taxon>
        <taxon>Streptomyces</taxon>
    </lineage>
</organism>
<dbReference type="InterPro" id="IPR051398">
    <property type="entry name" value="Polysacch_Deacetylase"/>
</dbReference>
<dbReference type="GO" id="GO:0005975">
    <property type="term" value="P:carbohydrate metabolic process"/>
    <property type="evidence" value="ECO:0007669"/>
    <property type="project" value="InterPro"/>
</dbReference>
<keyword evidence="4" id="KW-0614">Plasmid</keyword>
<dbReference type="GO" id="GO:0005576">
    <property type="term" value="C:extracellular region"/>
    <property type="evidence" value="ECO:0007669"/>
    <property type="project" value="UniProtKB-SubCell"/>
</dbReference>
<comment type="subcellular location">
    <subcellularLocation>
        <location evidence="1">Secreted</location>
    </subcellularLocation>
</comment>
<dbReference type="PANTHER" id="PTHR34216:SF3">
    <property type="entry name" value="POLY-BETA-1,6-N-ACETYL-D-GLUCOSAMINE N-DEACETYLASE"/>
    <property type="match status" value="1"/>
</dbReference>
<dbReference type="Gene3D" id="3.20.20.370">
    <property type="entry name" value="Glycoside hydrolase/deacetylase"/>
    <property type="match status" value="1"/>
</dbReference>
<feature type="domain" description="NodB homology" evidence="3">
    <location>
        <begin position="85"/>
        <end position="258"/>
    </location>
</feature>
<dbReference type="GO" id="GO:0016810">
    <property type="term" value="F:hydrolase activity, acting on carbon-nitrogen (but not peptide) bonds"/>
    <property type="evidence" value="ECO:0007669"/>
    <property type="project" value="InterPro"/>
</dbReference>
<evidence type="ECO:0000256" key="2">
    <source>
        <dbReference type="ARBA" id="ARBA00022729"/>
    </source>
</evidence>
<reference evidence="4 5" key="1">
    <citation type="submission" date="2020-08" db="EMBL/GenBank/DDBJ databases">
        <title>A novel species.</title>
        <authorList>
            <person name="Gao J."/>
        </authorList>
    </citation>
    <scope>NUCLEOTIDE SEQUENCE [LARGE SCALE GENOMIC DNA]</scope>
    <source>
        <strain evidence="4 5">CRPJ-33</strain>
        <plasmid evidence="4 5">unnamed2</plasmid>
    </source>
</reference>
<geneLocation type="plasmid" evidence="4 5">
    <name>unnamed2</name>
</geneLocation>
<dbReference type="KEGG" id="sgj:IAG43_33565"/>
<keyword evidence="2" id="KW-0732">Signal</keyword>
<evidence type="ECO:0000259" key="3">
    <source>
        <dbReference type="PROSITE" id="PS51677"/>
    </source>
</evidence>
<dbReference type="EMBL" id="CP060826">
    <property type="protein sequence ID" value="QNP67875.1"/>
    <property type="molecule type" value="Genomic_DNA"/>
</dbReference>
<proteinExistence type="predicted"/>
<sequence length="258" mass="27560">MTPPAAAAAAPYVPGIADAHQPATSSAPGWPLVLYFHHVNPTLRHYTALSPEEFRAGLTRVLREFDPYEPADLLAEGGPRRPGRPTVLVTFDDGYRDNLTHARPILAELGVRAVLFACTGLLGQRSDHPREDYLTGAECDLLASDGHLIGAHTSTHPHLDALPGDRARRECADSLDAVAARYGPGPARLFAYPYGGIPEDAGLPADVLAFGTVRSPAVPWTASPQAIRRTYLPAGAAGTWDGLVRHWRGQWEAAASAA</sequence>
<dbReference type="PROSITE" id="PS51677">
    <property type="entry name" value="NODB"/>
    <property type="match status" value="1"/>
</dbReference>
<dbReference type="CDD" id="cd10918">
    <property type="entry name" value="CE4_NodB_like_5s_6s"/>
    <property type="match status" value="1"/>
</dbReference>
<dbReference type="InterPro" id="IPR002509">
    <property type="entry name" value="NODB_dom"/>
</dbReference>
<protein>
    <submittedName>
        <fullName evidence="4">Polysaccharide deacetylase family protein</fullName>
    </submittedName>
</protein>
<dbReference type="RefSeq" id="WP_187744918.1">
    <property type="nucleotide sequence ID" value="NZ_CP060826.1"/>
</dbReference>
<dbReference type="Pfam" id="PF01522">
    <property type="entry name" value="Polysacc_deac_1"/>
    <property type="match status" value="1"/>
</dbReference>
<dbReference type="AlphaFoldDB" id="A0A7H0I509"/>
<name>A0A7H0I509_9ACTN</name>
<dbReference type="SUPFAM" id="SSF88713">
    <property type="entry name" value="Glycoside hydrolase/deacetylase"/>
    <property type="match status" value="1"/>
</dbReference>
<gene>
    <name evidence="4" type="ORF">IAG43_33565</name>
</gene>
<keyword evidence="5" id="KW-1185">Reference proteome</keyword>
<accession>A0A7H0I509</accession>
<evidence type="ECO:0000256" key="1">
    <source>
        <dbReference type="ARBA" id="ARBA00004613"/>
    </source>
</evidence>